<evidence type="ECO:0000313" key="2">
    <source>
        <dbReference type="Proteomes" id="UP000567067"/>
    </source>
</evidence>
<accession>A0A7W3XSG2</accession>
<sequence length="94" mass="11107">MMNDEGWDRLAYTVEWNPLIDNQDLKRTLARLHVTFMTLGFMSISQVMKIVVISLDRVEIYANNGKIYPYRACDKHTDRLEQFEVRNMCEDAMS</sequence>
<dbReference type="Proteomes" id="UP000567067">
    <property type="component" value="Unassembled WGS sequence"/>
</dbReference>
<proteinExistence type="predicted"/>
<gene>
    <name evidence="1" type="ORF">FHR92_003002</name>
</gene>
<organism evidence="1 2">
    <name type="scientific">Fontibacillus solani</name>
    <dbReference type="NCBI Taxonomy" id="1572857"/>
    <lineage>
        <taxon>Bacteria</taxon>
        <taxon>Bacillati</taxon>
        <taxon>Bacillota</taxon>
        <taxon>Bacilli</taxon>
        <taxon>Bacillales</taxon>
        <taxon>Paenibacillaceae</taxon>
        <taxon>Fontibacillus</taxon>
    </lineage>
</organism>
<dbReference type="EMBL" id="JACJIP010000019">
    <property type="protein sequence ID" value="MBA9086524.1"/>
    <property type="molecule type" value="Genomic_DNA"/>
</dbReference>
<protein>
    <submittedName>
        <fullName evidence="1">Heme/copper-type cytochrome/quinol oxidase subunit 1</fullName>
    </submittedName>
</protein>
<comment type="caution">
    <text evidence="1">The sequence shown here is derived from an EMBL/GenBank/DDBJ whole genome shotgun (WGS) entry which is preliminary data.</text>
</comment>
<evidence type="ECO:0000313" key="1">
    <source>
        <dbReference type="EMBL" id="MBA9086524.1"/>
    </source>
</evidence>
<name>A0A7W3XSG2_9BACL</name>
<dbReference type="AlphaFoldDB" id="A0A7W3XSG2"/>
<keyword evidence="2" id="KW-1185">Reference proteome</keyword>
<reference evidence="1 2" key="1">
    <citation type="submission" date="2020-08" db="EMBL/GenBank/DDBJ databases">
        <title>Genomic Encyclopedia of Type Strains, Phase III (KMG-III): the genomes of soil and plant-associated and newly described type strains.</title>
        <authorList>
            <person name="Whitman W."/>
        </authorList>
    </citation>
    <scope>NUCLEOTIDE SEQUENCE [LARGE SCALE GENOMIC DNA]</scope>
    <source>
        <strain evidence="1 2">CECT 8693</strain>
    </source>
</reference>